<proteinExistence type="predicted"/>
<evidence type="ECO:0000313" key="1">
    <source>
        <dbReference type="EMBL" id="KKM05834.1"/>
    </source>
</evidence>
<sequence>MTEKLKYEFPFKKTMKIRKIKIKLNLNNKLISSDIDRCINQQYGGDNRWILLKR</sequence>
<gene>
    <name evidence="1" type="ORF">LCGC14_1750040</name>
</gene>
<reference evidence="1" key="1">
    <citation type="journal article" date="2015" name="Nature">
        <title>Complex archaea that bridge the gap between prokaryotes and eukaryotes.</title>
        <authorList>
            <person name="Spang A."/>
            <person name="Saw J.H."/>
            <person name="Jorgensen S.L."/>
            <person name="Zaremba-Niedzwiedzka K."/>
            <person name="Martijn J."/>
            <person name="Lind A.E."/>
            <person name="van Eijk R."/>
            <person name="Schleper C."/>
            <person name="Guy L."/>
            <person name="Ettema T.J."/>
        </authorList>
    </citation>
    <scope>NUCLEOTIDE SEQUENCE</scope>
</reference>
<protein>
    <submittedName>
        <fullName evidence="1">Uncharacterized protein</fullName>
    </submittedName>
</protein>
<comment type="caution">
    <text evidence="1">The sequence shown here is derived from an EMBL/GenBank/DDBJ whole genome shotgun (WGS) entry which is preliminary data.</text>
</comment>
<dbReference type="EMBL" id="LAZR01016131">
    <property type="protein sequence ID" value="KKM05834.1"/>
    <property type="molecule type" value="Genomic_DNA"/>
</dbReference>
<name>A0A0F9H479_9ZZZZ</name>
<organism evidence="1">
    <name type="scientific">marine sediment metagenome</name>
    <dbReference type="NCBI Taxonomy" id="412755"/>
    <lineage>
        <taxon>unclassified sequences</taxon>
        <taxon>metagenomes</taxon>
        <taxon>ecological metagenomes</taxon>
    </lineage>
</organism>
<dbReference type="AlphaFoldDB" id="A0A0F9H479"/>
<accession>A0A0F9H479</accession>